<proteinExistence type="predicted"/>
<dbReference type="SMART" id="SM00382">
    <property type="entry name" value="AAA"/>
    <property type="match status" value="1"/>
</dbReference>
<dbReference type="Pfam" id="PF00005">
    <property type="entry name" value="ABC_tran"/>
    <property type="match status" value="1"/>
</dbReference>
<keyword evidence="5" id="KW-1185">Reference proteome</keyword>
<evidence type="ECO:0000256" key="1">
    <source>
        <dbReference type="ARBA" id="ARBA00022741"/>
    </source>
</evidence>
<dbReference type="Gene3D" id="3.40.50.300">
    <property type="entry name" value="P-loop containing nucleotide triphosphate hydrolases"/>
    <property type="match status" value="1"/>
</dbReference>
<dbReference type="PANTHER" id="PTHR43423:SF1">
    <property type="entry name" value="ABC TRANSPORTER I FAMILY MEMBER 17"/>
    <property type="match status" value="1"/>
</dbReference>
<dbReference type="Proteomes" id="UP001631949">
    <property type="component" value="Unassembled WGS sequence"/>
</dbReference>
<reference evidence="4 5" key="1">
    <citation type="journal article" date="2016" name="Int. J. Syst. Evol. Microbiol.">
        <title>Peptococcus simiae sp. nov., isolated from rhesus macaque faeces and emended description of the genus Peptococcus.</title>
        <authorList>
            <person name="Shkoporov A.N."/>
            <person name="Efimov B.A."/>
            <person name="Kondova I."/>
            <person name="Ouwerling B."/>
            <person name="Chaplin A.V."/>
            <person name="Shcherbakova V.A."/>
            <person name="Langermans J.A.M."/>
        </authorList>
    </citation>
    <scope>NUCLEOTIDE SEQUENCE [LARGE SCALE GENOMIC DNA]</scope>
    <source>
        <strain evidence="4 5">M108</strain>
    </source>
</reference>
<comment type="caution">
    <text evidence="4">The sequence shown here is derived from an EMBL/GenBank/DDBJ whole genome shotgun (WGS) entry which is preliminary data.</text>
</comment>
<dbReference type="PANTHER" id="PTHR43423">
    <property type="entry name" value="ABC TRANSPORTER I FAMILY MEMBER 17"/>
    <property type="match status" value="1"/>
</dbReference>
<feature type="domain" description="ABC transporter" evidence="3">
    <location>
        <begin position="2"/>
        <end position="212"/>
    </location>
</feature>
<dbReference type="RefSeq" id="WP_408977071.1">
    <property type="nucleotide sequence ID" value="NZ_JBJUVG010000003.1"/>
</dbReference>
<dbReference type="SUPFAM" id="SSF52540">
    <property type="entry name" value="P-loop containing nucleoside triphosphate hydrolases"/>
    <property type="match status" value="1"/>
</dbReference>
<keyword evidence="2 4" id="KW-0067">ATP-binding</keyword>
<organism evidence="4 5">
    <name type="scientific">Peptococcus simiae</name>
    <dbReference type="NCBI Taxonomy" id="1643805"/>
    <lineage>
        <taxon>Bacteria</taxon>
        <taxon>Bacillati</taxon>
        <taxon>Bacillota</taxon>
        <taxon>Clostridia</taxon>
        <taxon>Eubacteriales</taxon>
        <taxon>Peptococcaceae</taxon>
        <taxon>Peptococcus</taxon>
    </lineage>
</organism>
<dbReference type="GO" id="GO:0005524">
    <property type="term" value="F:ATP binding"/>
    <property type="evidence" value="ECO:0007669"/>
    <property type="project" value="UniProtKB-KW"/>
</dbReference>
<dbReference type="InterPro" id="IPR003439">
    <property type="entry name" value="ABC_transporter-like_ATP-bd"/>
</dbReference>
<evidence type="ECO:0000313" key="5">
    <source>
        <dbReference type="Proteomes" id="UP001631949"/>
    </source>
</evidence>
<gene>
    <name evidence="4" type="ORF">ACKQTC_03645</name>
</gene>
<dbReference type="PROSITE" id="PS50893">
    <property type="entry name" value="ABC_TRANSPORTER_2"/>
    <property type="match status" value="1"/>
</dbReference>
<dbReference type="EMBL" id="JBJUVG010000003">
    <property type="protein sequence ID" value="MFM9413456.1"/>
    <property type="molecule type" value="Genomic_DNA"/>
</dbReference>
<dbReference type="InterPro" id="IPR027417">
    <property type="entry name" value="P-loop_NTPase"/>
</dbReference>
<dbReference type="InterPro" id="IPR003593">
    <property type="entry name" value="AAA+_ATPase"/>
</dbReference>
<sequence>MFELRGVQFKGILHIPDLEIEEGAVTSIVGSSGSGKTTLLRMLNKMISPDRGTIYWQSRDLADLDAVDLRRQVVMLGQRPVIFPGTVADNLQLGRQLADQASAEEGALRQVLAQVALDKALEESAKDLSGGEGQRLALGRILLMDPAVYLLDEPSSALDEQTAVEVIGALVRQVRAKGKTLVMVTHAPAIAESYSDRIISLEHGRVKACRELAHG</sequence>
<evidence type="ECO:0000313" key="4">
    <source>
        <dbReference type="EMBL" id="MFM9413456.1"/>
    </source>
</evidence>
<protein>
    <submittedName>
        <fullName evidence="4">ATP-binding cassette domain-containing protein</fullName>
    </submittedName>
</protein>
<keyword evidence="1" id="KW-0547">Nucleotide-binding</keyword>
<evidence type="ECO:0000256" key="2">
    <source>
        <dbReference type="ARBA" id="ARBA00022840"/>
    </source>
</evidence>
<name>A0ABW9GZX0_9FIRM</name>
<accession>A0ABW9GZX0</accession>
<evidence type="ECO:0000259" key="3">
    <source>
        <dbReference type="PROSITE" id="PS50893"/>
    </source>
</evidence>